<dbReference type="Gene3D" id="3.40.50.1000">
    <property type="entry name" value="HAD superfamily/HAD-like"/>
    <property type="match status" value="1"/>
</dbReference>
<gene>
    <name evidence="3" type="ORF">BSL78_24928</name>
</gene>
<proteinExistence type="predicted"/>
<dbReference type="NCBIfam" id="TIGR02247">
    <property type="entry name" value="HAD-1A3-hyp"/>
    <property type="match status" value="1"/>
</dbReference>
<dbReference type="InterPro" id="IPR023198">
    <property type="entry name" value="PGP-like_dom2"/>
</dbReference>
<accession>A0A2G8JR92</accession>
<comment type="caution">
    <text evidence="3">The sequence shown here is derived from an EMBL/GenBank/DDBJ whole genome shotgun (WGS) entry which is preliminary data.</text>
</comment>
<dbReference type="AlphaFoldDB" id="A0A2G8JR92"/>
<dbReference type="InterPro" id="IPR052898">
    <property type="entry name" value="ACAD10-like"/>
</dbReference>
<keyword evidence="4" id="KW-1185">Reference proteome</keyword>
<dbReference type="SUPFAM" id="SSF53474">
    <property type="entry name" value="alpha/beta-Hydrolases"/>
    <property type="match status" value="1"/>
</dbReference>
<dbReference type="InterPro" id="IPR000073">
    <property type="entry name" value="AB_hydrolase_1"/>
</dbReference>
<keyword evidence="1" id="KW-0007">Acetylation</keyword>
<dbReference type="STRING" id="307972.A0A2G8JR92"/>
<dbReference type="PANTHER" id="PTHR47829">
    <property type="entry name" value="HYDROLASE, PUTATIVE (AFU_ORTHOLOGUE AFUA_1G12880)-RELATED"/>
    <property type="match status" value="1"/>
</dbReference>
<sequence>MRKPFSLSHLQKSQASTTSTMVAKKAVIFDLGGVIVEQPQKALEKFGEKLKLPKFFFESVMIKGRPNNAFCQMERGEISVTQFCDAFEKECHTYADENNVTLSSSFTGHDLFLAFSQTLPVPEMINAIGVLKNKGMKLCLLTNNYIDDTSERSIMAAGLMNLRFLFDHVMESCRLGLRKPDPKLFEEACSKMNVAPNETIFLDDIGPNVKAARDLGISTILVKDHNKALQELKQLSGIDVFQRAMPIACQPKNMCEGDVVTKDGVKIHFFEMGQGPPVILCHGFPEGWYSWRRQMPALAMSGYRAIALEMKGYGESSAPPEPSEYGMDKITRDVVAFMDVLGLPQATFIGHDWGGSAVWSLALHYPERTMAVGAFNTPFFPPALTSANPLENMKKKPGAWAYQIYFQDVGIAEAEIGPNLERFFKLMVRASFEGGGILVDTPEDPPHSILYDKDELDYSLDRIRKSGLRGMLNWYRNINESAEWNAKATGRKILCPALMVTAEKDPVLTPSSSRHMDDWIPNLSRGHLDCGHWSLLE</sequence>
<dbReference type="OrthoDB" id="408373at2759"/>
<dbReference type="PANTHER" id="PTHR47829:SF1">
    <property type="entry name" value="HAD FAMILY PHOSPHATASE"/>
    <property type="match status" value="1"/>
</dbReference>
<dbReference type="Gene3D" id="1.10.150.240">
    <property type="entry name" value="Putative phosphatase, domain 2"/>
    <property type="match status" value="1"/>
</dbReference>
<dbReference type="CDD" id="cd02603">
    <property type="entry name" value="HAD_sEH-N_like"/>
    <property type="match status" value="1"/>
</dbReference>
<organism evidence="3 4">
    <name type="scientific">Stichopus japonicus</name>
    <name type="common">Sea cucumber</name>
    <dbReference type="NCBI Taxonomy" id="307972"/>
    <lineage>
        <taxon>Eukaryota</taxon>
        <taxon>Metazoa</taxon>
        <taxon>Echinodermata</taxon>
        <taxon>Eleutherozoa</taxon>
        <taxon>Echinozoa</taxon>
        <taxon>Holothuroidea</taxon>
        <taxon>Aspidochirotacea</taxon>
        <taxon>Aspidochirotida</taxon>
        <taxon>Stichopodidae</taxon>
        <taxon>Apostichopus</taxon>
    </lineage>
</organism>
<evidence type="ECO:0000313" key="3">
    <source>
        <dbReference type="EMBL" id="PIK38230.1"/>
    </source>
</evidence>
<dbReference type="InterPro" id="IPR011945">
    <property type="entry name" value="HAD-SF_ppase_IA/epoxid_hydro_N"/>
</dbReference>
<dbReference type="Proteomes" id="UP000230750">
    <property type="component" value="Unassembled WGS sequence"/>
</dbReference>
<evidence type="ECO:0000259" key="2">
    <source>
        <dbReference type="Pfam" id="PF00561"/>
    </source>
</evidence>
<name>A0A2G8JR92_STIJA</name>
<dbReference type="SFLD" id="SFLDS00003">
    <property type="entry name" value="Haloacid_Dehalogenase"/>
    <property type="match status" value="1"/>
</dbReference>
<dbReference type="SFLD" id="SFLDG01129">
    <property type="entry name" value="C1.5:_HAD__Beta-PGM__Phosphata"/>
    <property type="match status" value="1"/>
</dbReference>
<feature type="non-terminal residue" evidence="3">
    <location>
        <position position="537"/>
    </location>
</feature>
<dbReference type="GO" id="GO:0016787">
    <property type="term" value="F:hydrolase activity"/>
    <property type="evidence" value="ECO:0007669"/>
    <property type="project" value="UniProtKB-KW"/>
</dbReference>
<evidence type="ECO:0000313" key="4">
    <source>
        <dbReference type="Proteomes" id="UP000230750"/>
    </source>
</evidence>
<dbReference type="Pfam" id="PF00702">
    <property type="entry name" value="Hydrolase"/>
    <property type="match status" value="1"/>
</dbReference>
<reference evidence="3 4" key="1">
    <citation type="journal article" date="2017" name="PLoS Biol.">
        <title>The sea cucumber genome provides insights into morphological evolution and visceral regeneration.</title>
        <authorList>
            <person name="Zhang X."/>
            <person name="Sun L."/>
            <person name="Yuan J."/>
            <person name="Sun Y."/>
            <person name="Gao Y."/>
            <person name="Zhang L."/>
            <person name="Li S."/>
            <person name="Dai H."/>
            <person name="Hamel J.F."/>
            <person name="Liu C."/>
            <person name="Yu Y."/>
            <person name="Liu S."/>
            <person name="Lin W."/>
            <person name="Guo K."/>
            <person name="Jin S."/>
            <person name="Xu P."/>
            <person name="Storey K.B."/>
            <person name="Huan P."/>
            <person name="Zhang T."/>
            <person name="Zhou Y."/>
            <person name="Zhang J."/>
            <person name="Lin C."/>
            <person name="Li X."/>
            <person name="Xing L."/>
            <person name="Huo D."/>
            <person name="Sun M."/>
            <person name="Wang L."/>
            <person name="Mercier A."/>
            <person name="Li F."/>
            <person name="Yang H."/>
            <person name="Xiang J."/>
        </authorList>
    </citation>
    <scope>NUCLEOTIDE SEQUENCE [LARGE SCALE GENOMIC DNA]</scope>
    <source>
        <strain evidence="3">Shaxun</strain>
        <tissue evidence="3">Muscle</tissue>
    </source>
</reference>
<keyword evidence="3" id="KW-0378">Hydrolase</keyword>
<dbReference type="InterPro" id="IPR000639">
    <property type="entry name" value="Epox_hydrolase-like"/>
</dbReference>
<dbReference type="EMBL" id="MRZV01001384">
    <property type="protein sequence ID" value="PIK38230.1"/>
    <property type="molecule type" value="Genomic_DNA"/>
</dbReference>
<dbReference type="SUPFAM" id="SSF56784">
    <property type="entry name" value="HAD-like"/>
    <property type="match status" value="1"/>
</dbReference>
<dbReference type="NCBIfam" id="TIGR01509">
    <property type="entry name" value="HAD-SF-IA-v3"/>
    <property type="match status" value="1"/>
</dbReference>
<dbReference type="PRINTS" id="PR00412">
    <property type="entry name" value="EPOXHYDRLASE"/>
</dbReference>
<dbReference type="InterPro" id="IPR006439">
    <property type="entry name" value="HAD-SF_hydro_IA"/>
</dbReference>
<feature type="domain" description="AB hydrolase-1" evidence="2">
    <location>
        <begin position="276"/>
        <end position="537"/>
    </location>
</feature>
<dbReference type="InterPro" id="IPR023214">
    <property type="entry name" value="HAD_sf"/>
</dbReference>
<dbReference type="Gene3D" id="3.40.50.1820">
    <property type="entry name" value="alpha/beta hydrolase"/>
    <property type="match status" value="1"/>
</dbReference>
<protein>
    <submittedName>
        <fullName evidence="3">Soluble epoxide hydrolase-like protein 1</fullName>
    </submittedName>
</protein>
<dbReference type="InterPro" id="IPR036412">
    <property type="entry name" value="HAD-like_sf"/>
</dbReference>
<dbReference type="PRINTS" id="PR00111">
    <property type="entry name" value="ABHYDROLASE"/>
</dbReference>
<dbReference type="InterPro" id="IPR029058">
    <property type="entry name" value="AB_hydrolase_fold"/>
</dbReference>
<dbReference type="Pfam" id="PF00561">
    <property type="entry name" value="Abhydrolase_1"/>
    <property type="match status" value="1"/>
</dbReference>
<evidence type="ECO:0000256" key="1">
    <source>
        <dbReference type="ARBA" id="ARBA00022990"/>
    </source>
</evidence>